<evidence type="ECO:0000313" key="2">
    <source>
        <dbReference type="Proteomes" id="UP000765509"/>
    </source>
</evidence>
<dbReference type="AlphaFoldDB" id="A0A9Q3F5W6"/>
<name>A0A9Q3F5W6_9BASI</name>
<reference evidence="1" key="1">
    <citation type="submission" date="2021-03" db="EMBL/GenBank/DDBJ databases">
        <title>Draft genome sequence of rust myrtle Austropuccinia psidii MF-1, a brazilian biotype.</title>
        <authorList>
            <person name="Quecine M.C."/>
            <person name="Pachon D.M.R."/>
            <person name="Bonatelli M.L."/>
            <person name="Correr F.H."/>
            <person name="Franceschini L.M."/>
            <person name="Leite T.F."/>
            <person name="Margarido G.R.A."/>
            <person name="Almeida C.A."/>
            <person name="Ferrarezi J.A."/>
            <person name="Labate C.A."/>
        </authorList>
    </citation>
    <scope>NUCLEOTIDE SEQUENCE</scope>
    <source>
        <strain evidence="1">MF-1</strain>
    </source>
</reference>
<dbReference type="EMBL" id="AVOT02037226">
    <property type="protein sequence ID" value="MBW0531898.1"/>
    <property type="molecule type" value="Genomic_DNA"/>
</dbReference>
<accession>A0A9Q3F5W6</accession>
<keyword evidence="2" id="KW-1185">Reference proteome</keyword>
<organism evidence="1 2">
    <name type="scientific">Austropuccinia psidii MF-1</name>
    <dbReference type="NCBI Taxonomy" id="1389203"/>
    <lineage>
        <taxon>Eukaryota</taxon>
        <taxon>Fungi</taxon>
        <taxon>Dikarya</taxon>
        <taxon>Basidiomycota</taxon>
        <taxon>Pucciniomycotina</taxon>
        <taxon>Pucciniomycetes</taxon>
        <taxon>Pucciniales</taxon>
        <taxon>Sphaerophragmiaceae</taxon>
        <taxon>Austropuccinia</taxon>
    </lineage>
</organism>
<comment type="caution">
    <text evidence="1">The sequence shown here is derived from an EMBL/GenBank/DDBJ whole genome shotgun (WGS) entry which is preliminary data.</text>
</comment>
<gene>
    <name evidence="1" type="ORF">O181_071613</name>
</gene>
<dbReference type="Proteomes" id="UP000765509">
    <property type="component" value="Unassembled WGS sequence"/>
</dbReference>
<protein>
    <submittedName>
        <fullName evidence="1">Uncharacterized protein</fullName>
    </submittedName>
</protein>
<sequence>MLGHPRRSLTISLQCCHPISTLTHPYALAPPPHPHDFPPTLPTHIHPHPFLRLRTGMAYHPHAAAPPS</sequence>
<evidence type="ECO:0000313" key="1">
    <source>
        <dbReference type="EMBL" id="MBW0531898.1"/>
    </source>
</evidence>
<proteinExistence type="predicted"/>